<feature type="transmembrane region" description="Helical" evidence="7">
    <location>
        <begin position="82"/>
        <end position="106"/>
    </location>
</feature>
<dbReference type="NCBIfam" id="TIGR00711">
    <property type="entry name" value="efflux_EmrB"/>
    <property type="match status" value="1"/>
</dbReference>
<evidence type="ECO:0000313" key="10">
    <source>
        <dbReference type="Proteomes" id="UP000328092"/>
    </source>
</evidence>
<dbReference type="PANTHER" id="PTHR42718:SF46">
    <property type="entry name" value="BLR6921 PROTEIN"/>
    <property type="match status" value="1"/>
</dbReference>
<feature type="transmembrane region" description="Helical" evidence="7">
    <location>
        <begin position="260"/>
        <end position="285"/>
    </location>
</feature>
<dbReference type="PRINTS" id="PR01036">
    <property type="entry name" value="TCRTETB"/>
</dbReference>
<evidence type="ECO:0000256" key="1">
    <source>
        <dbReference type="ARBA" id="ARBA00004651"/>
    </source>
</evidence>
<feature type="domain" description="Major facilitator superfamily (MFS) profile" evidence="8">
    <location>
        <begin position="13"/>
        <end position="458"/>
    </location>
</feature>
<dbReference type="CDD" id="cd17321">
    <property type="entry name" value="MFS_MMR_MDR_like"/>
    <property type="match status" value="1"/>
</dbReference>
<feature type="transmembrane region" description="Helical" evidence="7">
    <location>
        <begin position="197"/>
        <end position="217"/>
    </location>
</feature>
<organism evidence="9 10">
    <name type="scientific">Bradyrhizobium ivorense</name>
    <dbReference type="NCBI Taxonomy" id="2511166"/>
    <lineage>
        <taxon>Bacteria</taxon>
        <taxon>Pseudomonadati</taxon>
        <taxon>Pseudomonadota</taxon>
        <taxon>Alphaproteobacteria</taxon>
        <taxon>Hyphomicrobiales</taxon>
        <taxon>Nitrobacteraceae</taxon>
        <taxon>Bradyrhizobium</taxon>
    </lineage>
</organism>
<dbReference type="Proteomes" id="UP000328092">
    <property type="component" value="Unassembled WGS sequence"/>
</dbReference>
<keyword evidence="10" id="KW-1185">Reference proteome</keyword>
<feature type="transmembrane region" description="Helical" evidence="7">
    <location>
        <begin position="399"/>
        <end position="418"/>
    </location>
</feature>
<dbReference type="Pfam" id="PF07690">
    <property type="entry name" value="MFS_1"/>
    <property type="match status" value="1"/>
</dbReference>
<comment type="caution">
    <text evidence="9">The sequence shown here is derived from an EMBL/GenBank/DDBJ whole genome shotgun (WGS) entry which is preliminary data.</text>
</comment>
<sequence>MQTPQQRAEQRWVLGLTALASFMMALDAMIMTTAFATIRADFGSPVETLQWTVNAFNLTFAVLLLTGAALGDRFGRRRMFAAGIALFVVASAACALAGNAAALIAARALQGAGAALVMPLAMAILSGAFGREERARALGIFSGITGCALIIGPAIGGFITEHLGWRWIFWINLPIGLVAIALVMARLRESFGVPAPLDVAGLSMVALAALALVWALLRGNSVGWASAEVTGALIAGAALAVTFVLWELRASSPMVPMRLFAARPFASGIAASVLFYAAMYGVLFLLPQFLQIALGFDAFGAGLRLVPWTATLFVTAPIAGAAVNRFGERTLVVTGLLMQAIGLGWISEIVSPAVSYSALVAPLVLAGVGVSMAMPAAQNAVLSAVAVSEMGKASGIFNMGRFLGGMFGIAALVASFSANGAADSSGHFSSGFAAAMSLAATLSLAGAVAGLFLPTRRRVVAATATPQDA</sequence>
<keyword evidence="6 7" id="KW-0472">Membrane</keyword>
<evidence type="ECO:0000256" key="7">
    <source>
        <dbReference type="SAM" id="Phobius"/>
    </source>
</evidence>
<gene>
    <name evidence="9" type="primary">stp_1</name>
    <name evidence="9" type="ORF">CI1B_15910</name>
</gene>
<dbReference type="RefSeq" id="WP_139858292.1">
    <property type="nucleotide sequence ID" value="NZ_CAADFC020000004.1"/>
</dbReference>
<dbReference type="InterPro" id="IPR004638">
    <property type="entry name" value="EmrB-like"/>
</dbReference>
<accession>A0A508SV12</accession>
<feature type="transmembrane region" description="Helical" evidence="7">
    <location>
        <begin position="48"/>
        <end position="70"/>
    </location>
</feature>
<evidence type="ECO:0000256" key="4">
    <source>
        <dbReference type="ARBA" id="ARBA00022692"/>
    </source>
</evidence>
<keyword evidence="4 7" id="KW-0812">Transmembrane</keyword>
<evidence type="ECO:0000256" key="5">
    <source>
        <dbReference type="ARBA" id="ARBA00022989"/>
    </source>
</evidence>
<dbReference type="GO" id="GO:0022857">
    <property type="term" value="F:transmembrane transporter activity"/>
    <property type="evidence" value="ECO:0007669"/>
    <property type="project" value="InterPro"/>
</dbReference>
<proteinExistence type="predicted"/>
<dbReference type="InterPro" id="IPR011701">
    <property type="entry name" value="MFS"/>
</dbReference>
<keyword evidence="3" id="KW-1003">Cell membrane</keyword>
<dbReference type="InterPro" id="IPR020846">
    <property type="entry name" value="MFS_dom"/>
</dbReference>
<comment type="subcellular location">
    <subcellularLocation>
        <location evidence="1">Cell membrane</location>
        <topology evidence="1">Multi-pass membrane protein</topology>
    </subcellularLocation>
</comment>
<evidence type="ECO:0000256" key="6">
    <source>
        <dbReference type="ARBA" id="ARBA00023136"/>
    </source>
</evidence>
<feature type="transmembrane region" description="Helical" evidence="7">
    <location>
        <begin position="165"/>
        <end position="185"/>
    </location>
</feature>
<evidence type="ECO:0000259" key="8">
    <source>
        <dbReference type="PROSITE" id="PS50850"/>
    </source>
</evidence>
<dbReference type="SUPFAM" id="SSF103473">
    <property type="entry name" value="MFS general substrate transporter"/>
    <property type="match status" value="1"/>
</dbReference>
<dbReference type="AlphaFoldDB" id="A0A508SV12"/>
<dbReference type="Gene3D" id="1.20.1720.10">
    <property type="entry name" value="Multidrug resistance protein D"/>
    <property type="match status" value="1"/>
</dbReference>
<dbReference type="OrthoDB" id="2414439at2"/>
<name>A0A508SV12_9BRAD</name>
<reference evidence="9" key="1">
    <citation type="submission" date="2019-02" db="EMBL/GenBank/DDBJ databases">
        <authorList>
            <person name="Pothier F.J."/>
        </authorList>
    </citation>
    <scope>NUCLEOTIDE SEQUENCE</scope>
    <source>
        <strain evidence="9">CI-1B</strain>
    </source>
</reference>
<keyword evidence="2" id="KW-0813">Transport</keyword>
<feature type="transmembrane region" description="Helical" evidence="7">
    <location>
        <begin position="12"/>
        <end position="36"/>
    </location>
</feature>
<dbReference type="GO" id="GO:0005886">
    <property type="term" value="C:plasma membrane"/>
    <property type="evidence" value="ECO:0007669"/>
    <property type="project" value="UniProtKB-SubCell"/>
</dbReference>
<dbReference type="PANTHER" id="PTHR42718">
    <property type="entry name" value="MAJOR FACILITATOR SUPERFAMILY MULTIDRUG TRANSPORTER MFSC"/>
    <property type="match status" value="1"/>
</dbReference>
<feature type="transmembrane region" description="Helical" evidence="7">
    <location>
        <begin position="305"/>
        <end position="323"/>
    </location>
</feature>
<feature type="transmembrane region" description="Helical" evidence="7">
    <location>
        <begin position="229"/>
        <end position="248"/>
    </location>
</feature>
<evidence type="ECO:0000256" key="3">
    <source>
        <dbReference type="ARBA" id="ARBA00022475"/>
    </source>
</evidence>
<dbReference type="Gene3D" id="1.20.1250.20">
    <property type="entry name" value="MFS general substrate transporter like domains"/>
    <property type="match status" value="1"/>
</dbReference>
<protein>
    <submittedName>
        <fullName evidence="9">Multidrug resistance protein Stp</fullName>
    </submittedName>
</protein>
<evidence type="ECO:0000256" key="2">
    <source>
        <dbReference type="ARBA" id="ARBA00022448"/>
    </source>
</evidence>
<keyword evidence="5 7" id="KW-1133">Transmembrane helix</keyword>
<feature type="transmembrane region" description="Helical" evidence="7">
    <location>
        <begin position="137"/>
        <end position="159"/>
    </location>
</feature>
<feature type="transmembrane region" description="Helical" evidence="7">
    <location>
        <begin position="330"/>
        <end position="347"/>
    </location>
</feature>
<feature type="transmembrane region" description="Helical" evidence="7">
    <location>
        <begin position="112"/>
        <end position="130"/>
    </location>
</feature>
<dbReference type="PROSITE" id="PS50850">
    <property type="entry name" value="MFS"/>
    <property type="match status" value="1"/>
</dbReference>
<dbReference type="InterPro" id="IPR036259">
    <property type="entry name" value="MFS_trans_sf"/>
</dbReference>
<feature type="transmembrane region" description="Helical" evidence="7">
    <location>
        <begin position="430"/>
        <end position="453"/>
    </location>
</feature>
<dbReference type="EMBL" id="CAADFC020000004">
    <property type="protein sequence ID" value="VIO66469.1"/>
    <property type="molecule type" value="Genomic_DNA"/>
</dbReference>
<feature type="transmembrane region" description="Helical" evidence="7">
    <location>
        <begin position="359"/>
        <end position="387"/>
    </location>
</feature>
<evidence type="ECO:0000313" key="9">
    <source>
        <dbReference type="EMBL" id="VIO66469.1"/>
    </source>
</evidence>